<proteinExistence type="predicted"/>
<dbReference type="InterPro" id="IPR000095">
    <property type="entry name" value="CRIB_dom"/>
</dbReference>
<dbReference type="PANTHER" id="PTHR45691">
    <property type="entry name" value="PROTEIN DIAPHANOUS"/>
    <property type="match status" value="1"/>
</dbReference>
<feature type="compositionally biased region" description="Pro residues" evidence="8">
    <location>
        <begin position="324"/>
        <end position="349"/>
    </location>
</feature>
<keyword evidence="3" id="KW-0963">Cytoplasm</keyword>
<dbReference type="SMART" id="SM00461">
    <property type="entry name" value="WH1"/>
    <property type="match status" value="1"/>
</dbReference>
<gene>
    <name evidence="13" type="ORF">ACEWY4_001242</name>
</gene>
<dbReference type="InterPro" id="IPR000697">
    <property type="entry name" value="WH1/EVH1_dom"/>
</dbReference>
<feature type="signal peptide" evidence="9">
    <location>
        <begin position="1"/>
        <end position="24"/>
    </location>
</feature>
<feature type="region of interest" description="Disordered" evidence="8">
    <location>
        <begin position="585"/>
        <end position="607"/>
    </location>
</feature>
<evidence type="ECO:0000313" key="14">
    <source>
        <dbReference type="Proteomes" id="UP001591681"/>
    </source>
</evidence>
<dbReference type="SMART" id="SM00285">
    <property type="entry name" value="PBD"/>
    <property type="match status" value="1"/>
</dbReference>
<feature type="compositionally biased region" description="Pro residues" evidence="8">
    <location>
        <begin position="482"/>
        <end position="508"/>
    </location>
</feature>
<feature type="compositionally biased region" description="Basic residues" evidence="8">
    <location>
        <begin position="231"/>
        <end position="249"/>
    </location>
</feature>
<keyword evidence="5" id="KW-0677">Repeat</keyword>
<feature type="region of interest" description="Disordered" evidence="8">
    <location>
        <begin position="218"/>
        <end position="268"/>
    </location>
</feature>
<name>A0ABD1KYZ3_9TELE</name>
<feature type="compositionally biased region" description="Pro residues" evidence="8">
    <location>
        <begin position="448"/>
        <end position="473"/>
    </location>
</feature>
<dbReference type="InterPro" id="IPR033927">
    <property type="entry name" value="WASPfam_EVH1"/>
</dbReference>
<sequence length="607" mass="64349">MSSTYMLTIFTCSGLTMVLNVFEAGGIMNRKAKSKRQAAVDNILSVLLNQQENEQLQEMLGRRCESLCTTVAQLLMALPHSPHSWSLQYTGVLCFVKDNPQRSYFLRLYDVKAGKQLWEQEVFEQMSYKQARPFFHIFAGDECQVGLNFADLQEAESFFSSIDSKIAQRKNRQDRGALPPTPVQNDRGELPSFPNQNAKMPPMATIDIHNPDIQASRYRSMAVPPTPAVSKGKKDKKESKKSKSKKGSKLSKADIGAPSGFTHVSHVGMDPSNLDPDLMKLLSTAGISEADLKDEETAQMIYDVIEQAGGMAAVKEEVNKQSSAPPPFGRQGPLPPIPGSSSAPAPPPSRSRSSLPPIPGGGSSRGGPTPPSARGSLPPVPPSGRRQSLPPPPHSAARPSPPPHGRLPVSHPGPPPPVSHPGLPPPVSHPGLPPSVSHPASHRTMSHVPPPPSQPVPTPPPSASQPPILPSHPKPGVMSSTPPAPPQPKGGGPAPPPPPPLPPPPPAPARMTSAACSTPPSGGGDSGPPACSDGGVRGALLDQIRLGKKLKTVSSSNELPPPSPEDSGEGIVGALMMVMQKRCKVIHSSDEGEDEDVEDDDDDEWDD</sequence>
<feature type="compositionally biased region" description="Acidic residues" evidence="8">
    <location>
        <begin position="591"/>
        <end position="607"/>
    </location>
</feature>
<dbReference type="CDD" id="cd01205">
    <property type="entry name" value="EVH1_WASP-like"/>
    <property type="match status" value="1"/>
</dbReference>
<feature type="chain" id="PRO_5044770327" description="Wiskott-Aldrich syndrome protein" evidence="9">
    <location>
        <begin position="25"/>
        <end position="607"/>
    </location>
</feature>
<evidence type="ECO:0000256" key="3">
    <source>
        <dbReference type="ARBA" id="ARBA00022490"/>
    </source>
</evidence>
<feature type="domain" description="WH2" evidence="12">
    <location>
        <begin position="536"/>
        <end position="553"/>
    </location>
</feature>
<evidence type="ECO:0000259" key="10">
    <source>
        <dbReference type="PROSITE" id="PS50108"/>
    </source>
</evidence>
<feature type="region of interest" description="Disordered" evidence="8">
    <location>
        <begin position="169"/>
        <end position="204"/>
    </location>
</feature>
<dbReference type="Pfam" id="PF00786">
    <property type="entry name" value="PBD"/>
    <property type="match status" value="1"/>
</dbReference>
<keyword evidence="4" id="KW-0597">Phosphoprotein</keyword>
<feature type="compositionally biased region" description="Pro residues" evidence="8">
    <location>
        <begin position="389"/>
        <end position="433"/>
    </location>
</feature>
<dbReference type="PANTHER" id="PTHR45691:SF6">
    <property type="entry name" value="PROTEIN DIAPHANOUS"/>
    <property type="match status" value="1"/>
</dbReference>
<dbReference type="GO" id="GO:0005634">
    <property type="term" value="C:nucleus"/>
    <property type="evidence" value="ECO:0007669"/>
    <property type="project" value="UniProtKB-SubCell"/>
</dbReference>
<comment type="subcellular location">
    <subcellularLocation>
        <location evidence="2">Cytoplasm</location>
        <location evidence="2">Cytoskeleton</location>
    </subcellularLocation>
    <subcellularLocation>
        <location evidence="1">Nucleus</location>
    </subcellularLocation>
</comment>
<evidence type="ECO:0000256" key="7">
    <source>
        <dbReference type="ARBA" id="ARBA00023242"/>
    </source>
</evidence>
<evidence type="ECO:0000259" key="12">
    <source>
        <dbReference type="PROSITE" id="PS51082"/>
    </source>
</evidence>
<protein>
    <recommendedName>
        <fullName evidence="15">Wiskott-Aldrich syndrome protein</fullName>
    </recommendedName>
</protein>
<organism evidence="13 14">
    <name type="scientific">Coilia grayii</name>
    <name type="common">Gray's grenadier anchovy</name>
    <dbReference type="NCBI Taxonomy" id="363190"/>
    <lineage>
        <taxon>Eukaryota</taxon>
        <taxon>Metazoa</taxon>
        <taxon>Chordata</taxon>
        <taxon>Craniata</taxon>
        <taxon>Vertebrata</taxon>
        <taxon>Euteleostomi</taxon>
        <taxon>Actinopterygii</taxon>
        <taxon>Neopterygii</taxon>
        <taxon>Teleostei</taxon>
        <taxon>Clupei</taxon>
        <taxon>Clupeiformes</taxon>
        <taxon>Clupeoidei</taxon>
        <taxon>Engraulidae</taxon>
        <taxon>Coilinae</taxon>
        <taxon>Coilia</taxon>
    </lineage>
</organism>
<dbReference type="GO" id="GO:0005856">
    <property type="term" value="C:cytoskeleton"/>
    <property type="evidence" value="ECO:0007669"/>
    <property type="project" value="UniProtKB-SubCell"/>
</dbReference>
<evidence type="ECO:0000256" key="8">
    <source>
        <dbReference type="SAM" id="MobiDB-lite"/>
    </source>
</evidence>
<evidence type="ECO:0000256" key="2">
    <source>
        <dbReference type="ARBA" id="ARBA00004245"/>
    </source>
</evidence>
<evidence type="ECO:0000256" key="9">
    <source>
        <dbReference type="SAM" id="SignalP"/>
    </source>
</evidence>
<keyword evidence="14" id="KW-1185">Reference proteome</keyword>
<dbReference type="EMBL" id="JBHFQA010000001">
    <property type="protein sequence ID" value="KAL2104374.1"/>
    <property type="molecule type" value="Genomic_DNA"/>
</dbReference>
<evidence type="ECO:0000259" key="11">
    <source>
        <dbReference type="PROSITE" id="PS50229"/>
    </source>
</evidence>
<evidence type="ECO:0000256" key="1">
    <source>
        <dbReference type="ARBA" id="ARBA00004123"/>
    </source>
</evidence>
<keyword evidence="6" id="KW-0206">Cytoskeleton</keyword>
<keyword evidence="7" id="KW-0539">Nucleus</keyword>
<keyword evidence="9" id="KW-0732">Signal</keyword>
<dbReference type="InterPro" id="IPR051412">
    <property type="entry name" value="Formin_Homology_Diaphanous_sf"/>
</dbReference>
<feature type="domain" description="WH1" evidence="11">
    <location>
        <begin position="60"/>
        <end position="169"/>
    </location>
</feature>
<comment type="caution">
    <text evidence="13">The sequence shown here is derived from an EMBL/GenBank/DDBJ whole genome shotgun (WGS) entry which is preliminary data.</text>
</comment>
<dbReference type="AlphaFoldDB" id="A0ABD1KYZ3"/>
<evidence type="ECO:0000313" key="13">
    <source>
        <dbReference type="EMBL" id="KAL2104374.1"/>
    </source>
</evidence>
<accession>A0ABD1KYZ3</accession>
<reference evidence="13 14" key="1">
    <citation type="submission" date="2024-09" db="EMBL/GenBank/DDBJ databases">
        <title>A chromosome-level genome assembly of Gray's grenadier anchovy, Coilia grayii.</title>
        <authorList>
            <person name="Fu Z."/>
        </authorList>
    </citation>
    <scope>NUCLEOTIDE SEQUENCE [LARGE SCALE GENOMIC DNA]</scope>
    <source>
        <strain evidence="13">G4</strain>
        <tissue evidence="13">Muscle</tissue>
    </source>
</reference>
<dbReference type="Gene3D" id="2.30.29.30">
    <property type="entry name" value="Pleckstrin-homology domain (PH domain)/Phosphotyrosine-binding domain (PTB)"/>
    <property type="match status" value="1"/>
</dbReference>
<dbReference type="PROSITE" id="PS51082">
    <property type="entry name" value="WH2"/>
    <property type="match status" value="1"/>
</dbReference>
<feature type="region of interest" description="Disordered" evidence="8">
    <location>
        <begin position="315"/>
        <end position="571"/>
    </location>
</feature>
<dbReference type="Proteomes" id="UP001591681">
    <property type="component" value="Unassembled WGS sequence"/>
</dbReference>
<dbReference type="InterPro" id="IPR003124">
    <property type="entry name" value="WH2_dom"/>
</dbReference>
<dbReference type="PROSITE" id="PS50108">
    <property type="entry name" value="CRIB"/>
    <property type="match status" value="1"/>
</dbReference>
<evidence type="ECO:0000256" key="5">
    <source>
        <dbReference type="ARBA" id="ARBA00022737"/>
    </source>
</evidence>
<dbReference type="InterPro" id="IPR011026">
    <property type="entry name" value="WAS_C"/>
</dbReference>
<dbReference type="CDD" id="cd00132">
    <property type="entry name" value="CRIB"/>
    <property type="match status" value="1"/>
</dbReference>
<evidence type="ECO:0000256" key="6">
    <source>
        <dbReference type="ARBA" id="ARBA00023212"/>
    </source>
</evidence>
<feature type="domain" description="CRIB" evidence="10">
    <location>
        <begin position="255"/>
        <end position="268"/>
    </location>
</feature>
<dbReference type="FunFam" id="3.90.810.10:FF:000017">
    <property type="entry name" value="Wiskott-Aldrich syndrome (eczema-thrombocytopenia) b"/>
    <property type="match status" value="1"/>
</dbReference>
<dbReference type="Pfam" id="PF00568">
    <property type="entry name" value="WH1"/>
    <property type="match status" value="1"/>
</dbReference>
<dbReference type="PROSITE" id="PS50229">
    <property type="entry name" value="WH1"/>
    <property type="match status" value="1"/>
</dbReference>
<dbReference type="FunFam" id="2.30.29.30:FF:000130">
    <property type="entry name" value="neural Wiskott-Aldrich syndrome protein"/>
    <property type="match status" value="1"/>
</dbReference>
<dbReference type="Gene3D" id="3.90.810.10">
    <property type="entry name" value="CRIB domain"/>
    <property type="match status" value="2"/>
</dbReference>
<dbReference type="SUPFAM" id="SSF47912">
    <property type="entry name" value="Wiscott-Aldrich syndrome protein, WASP, C-terminal domain"/>
    <property type="match status" value="2"/>
</dbReference>
<evidence type="ECO:0008006" key="15">
    <source>
        <dbReference type="Google" id="ProtNLM"/>
    </source>
</evidence>
<dbReference type="InterPro" id="IPR011993">
    <property type="entry name" value="PH-like_dom_sf"/>
</dbReference>
<dbReference type="SUPFAM" id="SSF50729">
    <property type="entry name" value="PH domain-like"/>
    <property type="match status" value="1"/>
</dbReference>
<evidence type="ECO:0000256" key="4">
    <source>
        <dbReference type="ARBA" id="ARBA00022553"/>
    </source>
</evidence>
<dbReference type="InterPro" id="IPR036936">
    <property type="entry name" value="CRIB_dom_sf"/>
</dbReference>